<dbReference type="PANTHER" id="PTHR32294:SF0">
    <property type="entry name" value="DNA POLYMERASE III SUBUNIT ALPHA"/>
    <property type="match status" value="1"/>
</dbReference>
<proteinExistence type="predicted"/>
<dbReference type="Proteomes" id="UP000233549">
    <property type="component" value="Unassembled WGS sequence"/>
</dbReference>
<comment type="caution">
    <text evidence="2">The sequence shown here is derived from an EMBL/GenBank/DDBJ whole genome shotgun (WGS) entry which is preliminary data.</text>
</comment>
<feature type="non-terminal residue" evidence="2">
    <location>
        <position position="93"/>
    </location>
</feature>
<dbReference type="InterPro" id="IPR004805">
    <property type="entry name" value="DnaE2/DnaE/PolC"/>
</dbReference>
<accession>A0AAP8HTK9</accession>
<reference evidence="2 3" key="1">
    <citation type="submission" date="2017-12" db="EMBL/GenBank/DDBJ databases">
        <title>Rapid rising of carbapenem-resistant Enterobacteriaceae(CRE) and emergence of colistin resistance genemcr-1 in CRE in the hospital of Henan, China.</title>
        <authorList>
            <person name="Sun Q."/>
            <person name="Zhang R."/>
            <person name="Li Y."/>
            <person name="Shen Y."/>
            <person name="Zhang Y."/>
            <person name="Yang J."/>
            <person name="Shu L."/>
            <person name="Zhou H."/>
            <person name="Wang Y."/>
            <person name="Wang B."/>
            <person name="Shen Z."/>
        </authorList>
    </citation>
    <scope>NUCLEOTIDE SEQUENCE [LARGE SCALE GENOMIC DNA]</scope>
    <source>
        <strain evidence="2 3">3512</strain>
    </source>
</reference>
<sequence>EDILRARKEGGPFQNLFDFCRRVSKHAVNRRTIEALIKAGAFDTIEPNRAAMLASVPTAMEAAEQAARSANQSSLFGDDSSDVVAGELAKGAP</sequence>
<name>A0AAP8HTK9_ECOLX</name>
<dbReference type="InterPro" id="IPR029460">
    <property type="entry name" value="DNAPol_HHH"/>
</dbReference>
<evidence type="ECO:0000259" key="1">
    <source>
        <dbReference type="Pfam" id="PF14579"/>
    </source>
</evidence>
<dbReference type="Pfam" id="PF14579">
    <property type="entry name" value="HHH_6"/>
    <property type="match status" value="1"/>
</dbReference>
<protein>
    <recommendedName>
        <fullName evidence="1">DNA polymerase helix-hairpin-helix motif domain-containing protein</fullName>
    </recommendedName>
</protein>
<gene>
    <name evidence="2" type="ORF">CWS33_31525</name>
</gene>
<dbReference type="GO" id="GO:0006260">
    <property type="term" value="P:DNA replication"/>
    <property type="evidence" value="ECO:0007669"/>
    <property type="project" value="InterPro"/>
</dbReference>
<evidence type="ECO:0000313" key="2">
    <source>
        <dbReference type="EMBL" id="PKD78196.1"/>
    </source>
</evidence>
<dbReference type="EMBL" id="PITP01000902">
    <property type="protein sequence ID" value="PKD78196.1"/>
    <property type="molecule type" value="Genomic_DNA"/>
</dbReference>
<evidence type="ECO:0000313" key="3">
    <source>
        <dbReference type="Proteomes" id="UP000233549"/>
    </source>
</evidence>
<organism evidence="2 3">
    <name type="scientific">Escherichia coli</name>
    <dbReference type="NCBI Taxonomy" id="562"/>
    <lineage>
        <taxon>Bacteria</taxon>
        <taxon>Pseudomonadati</taxon>
        <taxon>Pseudomonadota</taxon>
        <taxon>Gammaproteobacteria</taxon>
        <taxon>Enterobacterales</taxon>
        <taxon>Enterobacteriaceae</taxon>
        <taxon>Escherichia</taxon>
    </lineage>
</organism>
<feature type="non-terminal residue" evidence="2">
    <location>
        <position position="1"/>
    </location>
</feature>
<dbReference type="AlphaFoldDB" id="A0AAP8HTK9"/>
<dbReference type="GO" id="GO:0008408">
    <property type="term" value="F:3'-5' exonuclease activity"/>
    <property type="evidence" value="ECO:0007669"/>
    <property type="project" value="InterPro"/>
</dbReference>
<feature type="domain" description="DNA polymerase helix-hairpin-helix motif" evidence="1">
    <location>
        <begin position="1"/>
        <end position="51"/>
    </location>
</feature>
<dbReference type="PANTHER" id="PTHR32294">
    <property type="entry name" value="DNA POLYMERASE III SUBUNIT ALPHA"/>
    <property type="match status" value="1"/>
</dbReference>